<dbReference type="InterPro" id="IPR001789">
    <property type="entry name" value="Sig_transdc_resp-reg_receiver"/>
</dbReference>
<dbReference type="CDD" id="cd00088">
    <property type="entry name" value="HPT"/>
    <property type="match status" value="1"/>
</dbReference>
<keyword evidence="12 18" id="KW-0472">Membrane</keyword>
<dbReference type="InterPro" id="IPR004358">
    <property type="entry name" value="Sig_transdc_His_kin-like_C"/>
</dbReference>
<keyword evidence="4 16" id="KW-0597">Phosphoprotein</keyword>
<keyword evidence="11" id="KW-0902">Two-component regulatory system</keyword>
<dbReference type="AlphaFoldDB" id="A0A1A8XP00"/>
<dbReference type="Gene3D" id="1.10.287.130">
    <property type="match status" value="1"/>
</dbReference>
<feature type="modified residue" description="4-aspartylphosphate" evidence="16">
    <location>
        <position position="903"/>
    </location>
</feature>
<dbReference type="SUPFAM" id="SSF47384">
    <property type="entry name" value="Homodimeric domain of signal transducing histidine kinase"/>
    <property type="match status" value="1"/>
</dbReference>
<feature type="transmembrane region" description="Helical" evidence="18">
    <location>
        <begin position="166"/>
        <end position="185"/>
    </location>
</feature>
<evidence type="ECO:0000259" key="21">
    <source>
        <dbReference type="PROSITE" id="PS50112"/>
    </source>
</evidence>
<dbReference type="InterPro" id="IPR003660">
    <property type="entry name" value="HAMP_dom"/>
</dbReference>
<evidence type="ECO:0000259" key="19">
    <source>
        <dbReference type="PROSITE" id="PS50109"/>
    </source>
</evidence>
<name>A0A1A8XP00_9PROT</name>
<feature type="domain" description="PAS" evidence="21">
    <location>
        <begin position="445"/>
        <end position="491"/>
    </location>
</feature>
<feature type="coiled-coil region" evidence="17">
    <location>
        <begin position="561"/>
        <end position="592"/>
    </location>
</feature>
<dbReference type="SUPFAM" id="SSF52172">
    <property type="entry name" value="CheY-like"/>
    <property type="match status" value="1"/>
</dbReference>
<dbReference type="SMART" id="SM00304">
    <property type="entry name" value="HAMP"/>
    <property type="match status" value="1"/>
</dbReference>
<feature type="domain" description="HPt" evidence="24">
    <location>
        <begin position="1021"/>
        <end position="1118"/>
    </location>
</feature>
<dbReference type="SMART" id="SM00073">
    <property type="entry name" value="HPT"/>
    <property type="match status" value="1"/>
</dbReference>
<evidence type="ECO:0000259" key="24">
    <source>
        <dbReference type="PROSITE" id="PS50894"/>
    </source>
</evidence>
<feature type="transmembrane region" description="Helical" evidence="18">
    <location>
        <begin position="6"/>
        <end position="28"/>
    </location>
</feature>
<gene>
    <name evidence="25" type="ORF">ACCAA_310100</name>
</gene>
<dbReference type="CDD" id="cd17546">
    <property type="entry name" value="REC_hyHK_CKI1_RcsC-like"/>
    <property type="match status" value="1"/>
</dbReference>
<dbReference type="Gene3D" id="3.40.50.2300">
    <property type="match status" value="1"/>
</dbReference>
<evidence type="ECO:0000256" key="13">
    <source>
        <dbReference type="ARBA" id="ARBA00058004"/>
    </source>
</evidence>
<evidence type="ECO:0000256" key="12">
    <source>
        <dbReference type="ARBA" id="ARBA00023136"/>
    </source>
</evidence>
<evidence type="ECO:0000313" key="26">
    <source>
        <dbReference type="Proteomes" id="UP000199169"/>
    </source>
</evidence>
<dbReference type="GO" id="GO:0005524">
    <property type="term" value="F:ATP binding"/>
    <property type="evidence" value="ECO:0007669"/>
    <property type="project" value="UniProtKB-KW"/>
</dbReference>
<feature type="domain" description="PAC" evidence="22">
    <location>
        <begin position="518"/>
        <end position="570"/>
    </location>
</feature>
<dbReference type="Gene3D" id="6.10.340.10">
    <property type="match status" value="1"/>
</dbReference>
<dbReference type="SUPFAM" id="SSF55874">
    <property type="entry name" value="ATPase domain of HSP90 chaperone/DNA topoisomerase II/histidine kinase"/>
    <property type="match status" value="1"/>
</dbReference>
<dbReference type="Pfam" id="PF02518">
    <property type="entry name" value="HATPase_c"/>
    <property type="match status" value="1"/>
</dbReference>
<comment type="catalytic activity">
    <reaction evidence="1">
        <text>ATP + protein L-histidine = ADP + protein N-phospho-L-histidine.</text>
        <dbReference type="EC" id="2.7.13.3"/>
    </reaction>
</comment>
<evidence type="ECO:0000256" key="16">
    <source>
        <dbReference type="PROSITE-ProRule" id="PRU00169"/>
    </source>
</evidence>
<dbReference type="NCBIfam" id="TIGR00229">
    <property type="entry name" value="sensory_box"/>
    <property type="match status" value="2"/>
</dbReference>
<evidence type="ECO:0000256" key="17">
    <source>
        <dbReference type="SAM" id="Coils"/>
    </source>
</evidence>
<evidence type="ECO:0000256" key="3">
    <source>
        <dbReference type="ARBA" id="ARBA00012438"/>
    </source>
</evidence>
<dbReference type="PANTHER" id="PTHR45339:SF5">
    <property type="entry name" value="HISTIDINE KINASE"/>
    <property type="match status" value="1"/>
</dbReference>
<dbReference type="PROSITE" id="PS50109">
    <property type="entry name" value="HIS_KIN"/>
    <property type="match status" value="1"/>
</dbReference>
<dbReference type="InterPro" id="IPR008207">
    <property type="entry name" value="Sig_transdc_His_kin_Hpt_dom"/>
</dbReference>
<evidence type="ECO:0000256" key="10">
    <source>
        <dbReference type="ARBA" id="ARBA00022989"/>
    </source>
</evidence>
<evidence type="ECO:0000256" key="4">
    <source>
        <dbReference type="ARBA" id="ARBA00022553"/>
    </source>
</evidence>
<dbReference type="CDD" id="cd06225">
    <property type="entry name" value="HAMP"/>
    <property type="match status" value="1"/>
</dbReference>
<dbReference type="SUPFAM" id="SSF158472">
    <property type="entry name" value="HAMP domain-like"/>
    <property type="match status" value="1"/>
</dbReference>
<dbReference type="SUPFAM" id="SSF55785">
    <property type="entry name" value="PYP-like sensor domain (PAS domain)"/>
    <property type="match status" value="2"/>
</dbReference>
<dbReference type="STRING" id="1860102.ACCAA_310100"/>
<evidence type="ECO:0000256" key="18">
    <source>
        <dbReference type="SAM" id="Phobius"/>
    </source>
</evidence>
<keyword evidence="26" id="KW-1185">Reference proteome</keyword>
<dbReference type="Pfam" id="PF01627">
    <property type="entry name" value="Hpt"/>
    <property type="match status" value="1"/>
</dbReference>
<sequence>MLIKTQLRLAALLPAVFALLIAAILWGVAQKVDDAQEQAKVAAQIRIANFELGILTQEYLLYGTSRSASQLLRRHQMMGDLLAGAEFDRTGEPDEIEGHELVATLRQSHKELGTLYKLLLENSTANREQIAGALLVRSHDIRARAERLADIQNAQIVALQRAANRIVIVALSVLAGLSMVLLTVMSRRLVSGLGTLADGAQRVAEGDFEHQIQTDTADEIGALANSLNRMSGRLRISHTSIDKLKDEIAERKDAETRLAANMAWQAAEQATALEEQRQARLAALNLIEDAIAARCLSEAATASLQESLARHQAITRSAYEAIITSDSAGNIAGWNRGATTLFGYTEAEAMGQPMTVLIPERYRAAHLAGMSRVAAGEKTRLIGRRVELQGVRKDDSEFPLELTLARWETDADWFVTAIIGDISERKLADAARRAAEEDLIKSRSQLQKLSLAVEQSPESILITDIDARIEYVNDAFVRTSGYSRDEVLGRNPRLLRSGKTPRETYVAMWKALAQGQLWKGQFHNRRKDGSEYVEFAIVTPLRQPDGTVSHFVAVKEDITEKKRVGDELDHYRDHLEELVEQRTRELTVARQQADAANQAKSAFLANMSHEIRTPMNAIIGLTHLIKRAGTTPEQEERLAKIDGAGRHLLSIINDILDLSKIEAGKIQLESVNFHLSEVLDSVASIIGQAAGAKGLRIETDGSTVPLWLCGDVTRLRQALLNYASNAVKFSYQGAVVLRAVLLEDDGAGLLVRFEVQDAGIGIDRQEVGRLFEAFVQADSSTTRRYGGTGLGLVITRHMAELMGGQVGIDSTPGVGSLFWFTARLQRGHGVIPSVPIPYAQDVETQLRRDHAGARLLLAEDNPINREVVLELLHAVGLAVDTAVDGREAVARVQANDYRLILMDMQMPNMDGLEATRAIRALPGGENKPILAMTANVFDEDRHACAAVGMNDFIAKPVNPDALYQTLLSWLSVAPPIAARRLITAATAAPAIARNDGQTLPRLLADFGGLDARRGLAVLRGNGRLYLALLRQFASGHREDARQMGEDLAAGRIDAARQRAHALKGAAGSLAATRIQATAGAIEKALHDADPAATLLLLRDRLQAEQNALDEVLAQLPNTTSEGDQRPADPGGARTVLNELRFLLARDDTAAGDLFAASRPLLLATLGTAALSLERQIETFDYPSALAAVGKLIRQTPEN</sequence>
<dbReference type="Gene3D" id="3.30.565.10">
    <property type="entry name" value="Histidine kinase-like ATPase, C-terminal domain"/>
    <property type="match status" value="1"/>
</dbReference>
<feature type="domain" description="Response regulatory" evidence="20">
    <location>
        <begin position="854"/>
        <end position="970"/>
    </location>
</feature>
<evidence type="ECO:0000256" key="9">
    <source>
        <dbReference type="ARBA" id="ARBA00022840"/>
    </source>
</evidence>
<dbReference type="PROSITE" id="PS50113">
    <property type="entry name" value="PAC"/>
    <property type="match status" value="1"/>
</dbReference>
<proteinExistence type="predicted"/>
<dbReference type="SMART" id="SM00091">
    <property type="entry name" value="PAS"/>
    <property type="match status" value="2"/>
</dbReference>
<dbReference type="SMART" id="SM00388">
    <property type="entry name" value="HisKA"/>
    <property type="match status" value="1"/>
</dbReference>
<dbReference type="InterPro" id="IPR035965">
    <property type="entry name" value="PAS-like_dom_sf"/>
</dbReference>
<dbReference type="SMART" id="SM00448">
    <property type="entry name" value="REC"/>
    <property type="match status" value="1"/>
</dbReference>
<dbReference type="SMART" id="SM00086">
    <property type="entry name" value="PAC"/>
    <property type="match status" value="2"/>
</dbReference>
<evidence type="ECO:0000259" key="23">
    <source>
        <dbReference type="PROSITE" id="PS50885"/>
    </source>
</evidence>
<organism evidence="25 26">
    <name type="scientific">Candidatus Accumulibacter aalborgensis</name>
    <dbReference type="NCBI Taxonomy" id="1860102"/>
    <lineage>
        <taxon>Bacteria</taxon>
        <taxon>Pseudomonadati</taxon>
        <taxon>Pseudomonadota</taxon>
        <taxon>Betaproteobacteria</taxon>
        <taxon>Candidatus Accumulibacter</taxon>
    </lineage>
</organism>
<dbReference type="FunFam" id="1.10.287.130:FF:000004">
    <property type="entry name" value="Ethylene receptor 1"/>
    <property type="match status" value="1"/>
</dbReference>
<evidence type="ECO:0000256" key="11">
    <source>
        <dbReference type="ARBA" id="ARBA00023012"/>
    </source>
</evidence>
<dbReference type="InterPro" id="IPR003661">
    <property type="entry name" value="HisK_dim/P_dom"/>
</dbReference>
<feature type="domain" description="PAS" evidence="21">
    <location>
        <begin position="307"/>
        <end position="360"/>
    </location>
</feature>
<evidence type="ECO:0000256" key="7">
    <source>
        <dbReference type="ARBA" id="ARBA00022741"/>
    </source>
</evidence>
<evidence type="ECO:0000256" key="6">
    <source>
        <dbReference type="ARBA" id="ARBA00022692"/>
    </source>
</evidence>
<dbReference type="Pfam" id="PF00072">
    <property type="entry name" value="Response_reg"/>
    <property type="match status" value="1"/>
</dbReference>
<dbReference type="PROSITE" id="PS50112">
    <property type="entry name" value="PAS"/>
    <property type="match status" value="2"/>
</dbReference>
<feature type="modified residue" description="Phosphohistidine" evidence="15">
    <location>
        <position position="1060"/>
    </location>
</feature>
<dbReference type="InterPro" id="IPR000700">
    <property type="entry name" value="PAS-assoc_C"/>
</dbReference>
<dbReference type="CDD" id="cd16922">
    <property type="entry name" value="HATPase_EvgS-ArcB-TorS-like"/>
    <property type="match status" value="1"/>
</dbReference>
<dbReference type="CDD" id="cd00130">
    <property type="entry name" value="PAS"/>
    <property type="match status" value="2"/>
</dbReference>
<dbReference type="PANTHER" id="PTHR45339">
    <property type="entry name" value="HYBRID SIGNAL TRANSDUCTION HISTIDINE KINASE J"/>
    <property type="match status" value="1"/>
</dbReference>
<evidence type="ECO:0000256" key="14">
    <source>
        <dbReference type="ARBA" id="ARBA00070152"/>
    </source>
</evidence>
<dbReference type="InterPro" id="IPR036097">
    <property type="entry name" value="HisK_dim/P_sf"/>
</dbReference>
<dbReference type="EMBL" id="FLQX01000107">
    <property type="protein sequence ID" value="SBT06371.1"/>
    <property type="molecule type" value="Genomic_DNA"/>
</dbReference>
<evidence type="ECO:0000259" key="20">
    <source>
        <dbReference type="PROSITE" id="PS50110"/>
    </source>
</evidence>
<evidence type="ECO:0000256" key="2">
    <source>
        <dbReference type="ARBA" id="ARBA00004370"/>
    </source>
</evidence>
<keyword evidence="8 25" id="KW-0418">Kinase</keyword>
<dbReference type="FunFam" id="3.30.565.10:FF:000010">
    <property type="entry name" value="Sensor histidine kinase RcsC"/>
    <property type="match status" value="1"/>
</dbReference>
<dbReference type="InterPro" id="IPR001610">
    <property type="entry name" value="PAC"/>
</dbReference>
<dbReference type="Gene3D" id="3.30.450.20">
    <property type="entry name" value="PAS domain"/>
    <property type="match status" value="2"/>
</dbReference>
<evidence type="ECO:0000313" key="25">
    <source>
        <dbReference type="EMBL" id="SBT06371.1"/>
    </source>
</evidence>
<keyword evidence="6 18" id="KW-0812">Transmembrane</keyword>
<dbReference type="GO" id="GO:0005886">
    <property type="term" value="C:plasma membrane"/>
    <property type="evidence" value="ECO:0007669"/>
    <property type="project" value="UniProtKB-SubCell"/>
</dbReference>
<evidence type="ECO:0000256" key="1">
    <source>
        <dbReference type="ARBA" id="ARBA00000085"/>
    </source>
</evidence>
<feature type="domain" description="HAMP" evidence="23">
    <location>
        <begin position="187"/>
        <end position="239"/>
    </location>
</feature>
<keyword evidence="17" id="KW-0175">Coiled coil</keyword>
<feature type="domain" description="Histidine kinase" evidence="19">
    <location>
        <begin position="606"/>
        <end position="826"/>
    </location>
</feature>
<evidence type="ECO:0000256" key="5">
    <source>
        <dbReference type="ARBA" id="ARBA00022679"/>
    </source>
</evidence>
<comment type="function">
    <text evidence="13">Member of the two-component regulatory system BvgS/BvgA. Phosphorylates BvgA via a four-step phosphorelay in response to environmental signals.</text>
</comment>
<dbReference type="Gene3D" id="1.20.120.160">
    <property type="entry name" value="HPT domain"/>
    <property type="match status" value="1"/>
</dbReference>
<dbReference type="CDD" id="cd00082">
    <property type="entry name" value="HisKA"/>
    <property type="match status" value="1"/>
</dbReference>
<evidence type="ECO:0000256" key="15">
    <source>
        <dbReference type="PROSITE-ProRule" id="PRU00110"/>
    </source>
</evidence>
<accession>A0A1A8XP00</accession>
<dbReference type="PRINTS" id="PR00344">
    <property type="entry name" value="BCTRLSENSOR"/>
</dbReference>
<dbReference type="InterPro" id="IPR003594">
    <property type="entry name" value="HATPase_dom"/>
</dbReference>
<keyword evidence="7" id="KW-0547">Nucleotide-binding</keyword>
<dbReference type="Pfam" id="PF00512">
    <property type="entry name" value="HisKA"/>
    <property type="match status" value="1"/>
</dbReference>
<keyword evidence="10 18" id="KW-1133">Transmembrane helix</keyword>
<dbReference type="InterPro" id="IPR036890">
    <property type="entry name" value="HATPase_C_sf"/>
</dbReference>
<keyword evidence="5 25" id="KW-0808">Transferase</keyword>
<dbReference type="Pfam" id="PF00672">
    <property type="entry name" value="HAMP"/>
    <property type="match status" value="1"/>
</dbReference>
<dbReference type="GO" id="GO:0000155">
    <property type="term" value="F:phosphorelay sensor kinase activity"/>
    <property type="evidence" value="ECO:0007669"/>
    <property type="project" value="InterPro"/>
</dbReference>
<reference evidence="25 26" key="1">
    <citation type="submission" date="2016-06" db="EMBL/GenBank/DDBJ databases">
        <authorList>
            <person name="Kjaerup R.B."/>
            <person name="Dalgaard T.S."/>
            <person name="Juul-Madsen H.R."/>
        </authorList>
    </citation>
    <scope>NUCLEOTIDE SEQUENCE [LARGE SCALE GENOMIC DNA]</scope>
    <source>
        <strain evidence="25">3</strain>
    </source>
</reference>
<dbReference type="InterPro" id="IPR011006">
    <property type="entry name" value="CheY-like_superfamily"/>
</dbReference>
<dbReference type="SMART" id="SM00387">
    <property type="entry name" value="HATPase_c"/>
    <property type="match status" value="1"/>
</dbReference>
<dbReference type="Proteomes" id="UP000199169">
    <property type="component" value="Unassembled WGS sequence"/>
</dbReference>
<dbReference type="PROSITE" id="PS50110">
    <property type="entry name" value="RESPONSE_REGULATORY"/>
    <property type="match status" value="1"/>
</dbReference>
<dbReference type="Pfam" id="PF13426">
    <property type="entry name" value="PAS_9"/>
    <property type="match status" value="2"/>
</dbReference>
<evidence type="ECO:0000256" key="8">
    <source>
        <dbReference type="ARBA" id="ARBA00022777"/>
    </source>
</evidence>
<dbReference type="EC" id="2.7.13.3" evidence="3"/>
<dbReference type="PROSITE" id="PS50894">
    <property type="entry name" value="HPT"/>
    <property type="match status" value="1"/>
</dbReference>
<dbReference type="PROSITE" id="PS50885">
    <property type="entry name" value="HAMP"/>
    <property type="match status" value="1"/>
</dbReference>
<dbReference type="InterPro" id="IPR005467">
    <property type="entry name" value="His_kinase_dom"/>
</dbReference>
<dbReference type="RefSeq" id="WP_186407119.1">
    <property type="nucleotide sequence ID" value="NZ_FLQX01000107.1"/>
</dbReference>
<dbReference type="InterPro" id="IPR036641">
    <property type="entry name" value="HPT_dom_sf"/>
</dbReference>
<evidence type="ECO:0000259" key="22">
    <source>
        <dbReference type="PROSITE" id="PS50113"/>
    </source>
</evidence>
<keyword evidence="9" id="KW-0067">ATP-binding</keyword>
<protein>
    <recommendedName>
        <fullName evidence="14">Virulence sensor protein BvgS</fullName>
        <ecNumber evidence="3">2.7.13.3</ecNumber>
    </recommendedName>
</protein>
<comment type="subcellular location">
    <subcellularLocation>
        <location evidence="2">Membrane</location>
    </subcellularLocation>
</comment>
<dbReference type="InterPro" id="IPR000014">
    <property type="entry name" value="PAS"/>
</dbReference>
<dbReference type="SUPFAM" id="SSF47226">
    <property type="entry name" value="Histidine-containing phosphotransfer domain, HPT domain"/>
    <property type="match status" value="1"/>
</dbReference>